<keyword evidence="14" id="KW-1185">Reference proteome</keyword>
<evidence type="ECO:0000256" key="5">
    <source>
        <dbReference type="ARBA" id="ARBA00022927"/>
    </source>
</evidence>
<dbReference type="SUPFAM" id="SSF82866">
    <property type="entry name" value="Multidrug efflux transporter AcrB transmembrane domain"/>
    <property type="match status" value="1"/>
</dbReference>
<dbReference type="Pfam" id="PF07549">
    <property type="entry name" value="Sec_GG"/>
    <property type="match status" value="1"/>
</dbReference>
<dbReference type="Gene3D" id="1.20.1640.10">
    <property type="entry name" value="Multidrug efflux transporter AcrB transmembrane domain"/>
    <property type="match status" value="1"/>
</dbReference>
<comment type="subunit">
    <text evidence="9">Forms a complex with SecF. Part of the essential Sec protein translocation apparatus which comprises SecA, SecYEG and auxiliary proteins SecDF. Other proteins may also be involved.</text>
</comment>
<dbReference type="InterPro" id="IPR022813">
    <property type="entry name" value="SecD/SecF_arch_bac"/>
</dbReference>
<comment type="caution">
    <text evidence="9">Lacks conserved residue(s) required for the propagation of feature annotation.</text>
</comment>
<dbReference type="Pfam" id="PF21760">
    <property type="entry name" value="SecD_1st"/>
    <property type="match status" value="1"/>
</dbReference>
<dbReference type="Pfam" id="PF02355">
    <property type="entry name" value="SecD_SecF_C"/>
    <property type="match status" value="1"/>
</dbReference>
<keyword evidence="6 9" id="KW-1133">Transmembrane helix</keyword>
<evidence type="ECO:0000259" key="12">
    <source>
        <dbReference type="Pfam" id="PF22599"/>
    </source>
</evidence>
<dbReference type="Pfam" id="PF22599">
    <property type="entry name" value="SecDF_P1_head"/>
    <property type="match status" value="1"/>
</dbReference>
<comment type="caution">
    <text evidence="13">The sequence shown here is derived from an EMBL/GenBank/DDBJ whole genome shotgun (WGS) entry which is preliminary data.</text>
</comment>
<evidence type="ECO:0000256" key="4">
    <source>
        <dbReference type="ARBA" id="ARBA00022692"/>
    </source>
</evidence>
<protein>
    <recommendedName>
        <fullName evidence="9">Protein translocase subunit SecD</fullName>
    </recommendedName>
</protein>
<dbReference type="HAMAP" id="MF_01463_B">
    <property type="entry name" value="SecD_B"/>
    <property type="match status" value="1"/>
</dbReference>
<dbReference type="PANTHER" id="PTHR30081:SF1">
    <property type="entry name" value="PROTEIN TRANSLOCASE SUBUNIT SECD"/>
    <property type="match status" value="1"/>
</dbReference>
<dbReference type="Gene3D" id="3.30.1360.200">
    <property type="match status" value="1"/>
</dbReference>
<dbReference type="Proteomes" id="UP000784128">
    <property type="component" value="Unassembled WGS sequence"/>
</dbReference>
<evidence type="ECO:0000259" key="10">
    <source>
        <dbReference type="Pfam" id="PF02355"/>
    </source>
</evidence>
<feature type="transmembrane region" description="Helical" evidence="9">
    <location>
        <begin position="369"/>
        <end position="390"/>
    </location>
</feature>
<evidence type="ECO:0000259" key="11">
    <source>
        <dbReference type="Pfam" id="PF21760"/>
    </source>
</evidence>
<dbReference type="InterPro" id="IPR022646">
    <property type="entry name" value="SecD/SecF_CS"/>
</dbReference>
<dbReference type="InterPro" id="IPR054384">
    <property type="entry name" value="SecDF_P1_head"/>
</dbReference>
<dbReference type="RefSeq" id="WP_214297818.1">
    <property type="nucleotide sequence ID" value="NZ_JAHDYS010000006.1"/>
</dbReference>
<feature type="domain" description="Protein export membrane protein SecD/SecF C-terminal" evidence="10">
    <location>
        <begin position="349"/>
        <end position="510"/>
    </location>
</feature>
<evidence type="ECO:0000256" key="3">
    <source>
        <dbReference type="ARBA" id="ARBA00022475"/>
    </source>
</evidence>
<proteinExistence type="inferred from homology"/>
<evidence type="ECO:0000256" key="2">
    <source>
        <dbReference type="ARBA" id="ARBA00022448"/>
    </source>
</evidence>
<comment type="subcellular location">
    <subcellularLocation>
        <location evidence="1 9">Cell membrane</location>
        <topology evidence="1 9">Multi-pass membrane protein</topology>
    </subcellularLocation>
</comment>
<evidence type="ECO:0000313" key="14">
    <source>
        <dbReference type="Proteomes" id="UP000784128"/>
    </source>
</evidence>
<feature type="domain" description="Protein translocase subunit SecDF P1" evidence="11">
    <location>
        <begin position="154"/>
        <end position="212"/>
    </location>
</feature>
<reference evidence="13 14" key="1">
    <citation type="submission" date="2021-05" db="EMBL/GenBank/DDBJ databases">
        <title>The draft genome of Geobacter chapellei DSM 13688.</title>
        <authorList>
            <person name="Xu Z."/>
            <person name="Masuda Y."/>
            <person name="Itoh H."/>
            <person name="Senoo K."/>
        </authorList>
    </citation>
    <scope>NUCLEOTIDE SEQUENCE [LARGE SCALE GENOMIC DNA]</scope>
    <source>
        <strain evidence="13 14">DSM 13688</strain>
    </source>
</reference>
<dbReference type="InterPro" id="IPR048634">
    <property type="entry name" value="SecD_SecF_C"/>
</dbReference>
<dbReference type="NCBIfam" id="TIGR00916">
    <property type="entry name" value="2A0604s01"/>
    <property type="match status" value="1"/>
</dbReference>
<comment type="function">
    <text evidence="9">Part of the Sec protein translocase complex. Interacts with the SecYEG preprotein conducting channel. SecDF uses the proton motive force (PMF) to complete protein translocation after the ATP-dependent function of SecA.</text>
</comment>
<organism evidence="13 14">
    <name type="scientific">Pelotalea chapellei</name>
    <dbReference type="NCBI Taxonomy" id="44671"/>
    <lineage>
        <taxon>Bacteria</taxon>
        <taxon>Pseudomonadati</taxon>
        <taxon>Thermodesulfobacteriota</taxon>
        <taxon>Desulfuromonadia</taxon>
        <taxon>Geobacterales</taxon>
        <taxon>Geobacteraceae</taxon>
        <taxon>Pelotalea</taxon>
    </lineage>
</organism>
<feature type="domain" description="SecDF P1 head subdomain" evidence="12">
    <location>
        <begin position="242"/>
        <end position="347"/>
    </location>
</feature>
<accession>A0ABS5U7T2</accession>
<sequence length="530" mass="57214">MPKGIGWRISLICIFVLLSFLYLTPTLATKLPSWWGGLLPKDKIHLGLDLQGGTHLVLEVDTQKAVEGSLDIVATDLEDTLTGKNLHFKRISRTGSDKVTLVVYEKGTADAVQKLVKEKYPDYEQSPVFDEGGFVAFNLRINEKDAQDRKDKSVAQALETIRNRIDQFGVSEPVIQREGINHIVVQLPGIKDPQRAIDLIGKTARLEFKMVREDIPPSSTTIPDDAELLKEKTVDPTTGAVNEIPLVLQKKALITGDLLTDAQVRIDSQFNQPYVAIDFSSLGAKLFDQVTAANVGKRFAIVLDNNIYSAPVIRERISGGSAQISGNFTEKTAADLAIVLRAGALPAPVKIIQNETVGPSLGQDSISKGLMAGMIGVLLVIGFMAIYYKLSGLIADFGMVLNILFLMGALAALGATLTLPGIAAIVLLVGMSVDSNVIIFERIREELKLGKSPGAALDAGYDKAFLTVMDSHVTTLITAAVLFQFGTGPVKGFAVSLSLGVIINLFTSLIGTKVIFDMFLHKGTVKKLSI</sequence>
<dbReference type="EMBL" id="JAHDYS010000006">
    <property type="protein sequence ID" value="MBT1071732.1"/>
    <property type="molecule type" value="Genomic_DNA"/>
</dbReference>
<dbReference type="InterPro" id="IPR055344">
    <property type="entry name" value="SecD_SecF_C_bact"/>
</dbReference>
<keyword evidence="5 9" id="KW-0653">Protein transport</keyword>
<dbReference type="Gene3D" id="3.30.70.3400">
    <property type="match status" value="2"/>
</dbReference>
<evidence type="ECO:0000256" key="1">
    <source>
        <dbReference type="ARBA" id="ARBA00004651"/>
    </source>
</evidence>
<keyword evidence="3 9" id="KW-1003">Cell membrane</keyword>
<name>A0ABS5U7T2_9BACT</name>
<evidence type="ECO:0000313" key="13">
    <source>
        <dbReference type="EMBL" id="MBT1071732.1"/>
    </source>
</evidence>
<evidence type="ECO:0000256" key="6">
    <source>
        <dbReference type="ARBA" id="ARBA00022989"/>
    </source>
</evidence>
<dbReference type="PANTHER" id="PTHR30081">
    <property type="entry name" value="PROTEIN-EXPORT MEMBRANE PROTEIN SEC"/>
    <property type="match status" value="1"/>
</dbReference>
<feature type="transmembrane region" description="Helical" evidence="9">
    <location>
        <begin position="464"/>
        <end position="486"/>
    </location>
</feature>
<evidence type="ECO:0000256" key="9">
    <source>
        <dbReference type="HAMAP-Rule" id="MF_01463"/>
    </source>
</evidence>
<keyword evidence="8 9" id="KW-0472">Membrane</keyword>
<dbReference type="InterPro" id="IPR048631">
    <property type="entry name" value="SecD_1st"/>
</dbReference>
<keyword evidence="2 9" id="KW-0813">Transport</keyword>
<evidence type="ECO:0000256" key="7">
    <source>
        <dbReference type="ARBA" id="ARBA00023010"/>
    </source>
</evidence>
<comment type="similarity">
    <text evidence="9">Belongs to the SecD/SecF family. SecD subfamily.</text>
</comment>
<dbReference type="InterPro" id="IPR005791">
    <property type="entry name" value="SecD"/>
</dbReference>
<evidence type="ECO:0000256" key="8">
    <source>
        <dbReference type="ARBA" id="ARBA00023136"/>
    </source>
</evidence>
<keyword evidence="7 9" id="KW-0811">Translocation</keyword>
<gene>
    <name evidence="9 13" type="primary">secD</name>
    <name evidence="13" type="ORF">KJB30_08055</name>
</gene>
<feature type="transmembrane region" description="Helical" evidence="9">
    <location>
        <begin position="492"/>
        <end position="516"/>
    </location>
</feature>
<feature type="transmembrane region" description="Helical" evidence="9">
    <location>
        <begin position="397"/>
        <end position="416"/>
    </location>
</feature>
<keyword evidence="4 9" id="KW-0812">Transmembrane</keyword>
<dbReference type="NCBIfam" id="TIGR01129">
    <property type="entry name" value="secD"/>
    <property type="match status" value="1"/>
</dbReference>